<dbReference type="Gene3D" id="3.40.630.30">
    <property type="match status" value="1"/>
</dbReference>
<evidence type="ECO:0000313" key="5">
    <source>
        <dbReference type="EMBL" id="KAL1885930.1"/>
    </source>
</evidence>
<dbReference type="PANTHER" id="PTHR10908">
    <property type="entry name" value="SEROTONIN N-ACETYLTRANSFERASE"/>
    <property type="match status" value="1"/>
</dbReference>
<dbReference type="SUPFAM" id="SSF55729">
    <property type="entry name" value="Acyl-CoA N-acyltransferases (Nat)"/>
    <property type="match status" value="1"/>
</dbReference>
<proteinExistence type="predicted"/>
<feature type="region of interest" description="Disordered" evidence="3">
    <location>
        <begin position="1"/>
        <end position="73"/>
    </location>
</feature>
<keyword evidence="1" id="KW-0808">Transferase</keyword>
<dbReference type="PROSITE" id="PS51186">
    <property type="entry name" value="GNAT"/>
    <property type="match status" value="1"/>
</dbReference>
<evidence type="ECO:0000313" key="6">
    <source>
        <dbReference type="Proteomes" id="UP001583193"/>
    </source>
</evidence>
<accession>A0ABR3YD93</accession>
<reference evidence="5 6" key="1">
    <citation type="journal article" date="2024" name="IMA Fungus">
        <title>IMA Genome - F19 : A genome assembly and annotation guide to empower mycologists, including annotated draft genome sequences of Ceratocystis pirilliformis, Diaporthe australafricana, Fusarium ophioides, Paecilomyces lecythidis, and Sporothrix stenoceras.</title>
        <authorList>
            <person name="Aylward J."/>
            <person name="Wilson A.M."/>
            <person name="Visagie C.M."/>
            <person name="Spraker J."/>
            <person name="Barnes I."/>
            <person name="Buitendag C."/>
            <person name="Ceriani C."/>
            <person name="Del Mar Angel L."/>
            <person name="du Plessis D."/>
            <person name="Fuchs T."/>
            <person name="Gasser K."/>
            <person name="Kramer D."/>
            <person name="Li W."/>
            <person name="Munsamy K."/>
            <person name="Piso A."/>
            <person name="Price J.L."/>
            <person name="Sonnekus B."/>
            <person name="Thomas C."/>
            <person name="van der Nest A."/>
            <person name="van Dijk A."/>
            <person name="van Heerden A."/>
            <person name="van Vuuren N."/>
            <person name="Yilmaz N."/>
            <person name="Duong T.A."/>
            <person name="van der Merwe N.A."/>
            <person name="Wingfield M.J."/>
            <person name="Wingfield B.D."/>
        </authorList>
    </citation>
    <scope>NUCLEOTIDE SEQUENCE [LARGE SCALE GENOMIC DNA]</scope>
    <source>
        <strain evidence="5 6">CMW 18167</strain>
    </source>
</reference>
<dbReference type="InterPro" id="IPR016181">
    <property type="entry name" value="Acyl_CoA_acyltransferase"/>
</dbReference>
<name>A0ABR3YD93_9EURO</name>
<comment type="caution">
    <text evidence="5">The sequence shown here is derived from an EMBL/GenBank/DDBJ whole genome shotgun (WGS) entry which is preliminary data.</text>
</comment>
<feature type="compositionally biased region" description="Polar residues" evidence="3">
    <location>
        <begin position="33"/>
        <end position="44"/>
    </location>
</feature>
<dbReference type="InterPro" id="IPR051635">
    <property type="entry name" value="SNAT-like"/>
</dbReference>
<keyword evidence="2" id="KW-0012">Acyltransferase</keyword>
<feature type="compositionally biased region" description="Acidic residues" evidence="3">
    <location>
        <begin position="59"/>
        <end position="73"/>
    </location>
</feature>
<dbReference type="CDD" id="cd04301">
    <property type="entry name" value="NAT_SF"/>
    <property type="match status" value="1"/>
</dbReference>
<dbReference type="Pfam" id="PF13673">
    <property type="entry name" value="Acetyltransf_10"/>
    <property type="match status" value="1"/>
</dbReference>
<sequence length="308" mass="34180">MTETMETTDQASRERAATETTGAAEPSNPGEISASTGGDLSRISSRAGIAVADGVPLEEAVDDEDEDEDGEEADEEYIAVDHDDMNDFSYYFRRGPVQRQRTAIDELHPFVQLLTLSNLEDCIRVEEAFPEHERCSKEKFVYRLTKCPELSLGLFTLPVLEPEKPKPRPELVAHVIATRTKAPRVTDAAMSLPPNWETQGKNSDDCDELEPGHHEWGRTICVHSLAVVPEHQGKKIGSTLMKSYVQRIKEAEIADRIALLAHDDMIGFYENIGFENRGPSKCQFGGGGWSDMVCIPDTPYLSLQGRGD</sequence>
<evidence type="ECO:0000256" key="2">
    <source>
        <dbReference type="ARBA" id="ARBA00023315"/>
    </source>
</evidence>
<dbReference type="Proteomes" id="UP001583193">
    <property type="component" value="Unassembled WGS sequence"/>
</dbReference>
<keyword evidence="6" id="KW-1185">Reference proteome</keyword>
<dbReference type="InterPro" id="IPR000182">
    <property type="entry name" value="GNAT_dom"/>
</dbReference>
<dbReference type="PANTHER" id="PTHR10908:SF0">
    <property type="entry name" value="SEROTONIN N-ACETYLTRANSFERASE"/>
    <property type="match status" value="1"/>
</dbReference>
<feature type="compositionally biased region" description="Polar residues" evidence="3">
    <location>
        <begin position="1"/>
        <end position="10"/>
    </location>
</feature>
<protein>
    <recommendedName>
        <fullName evidence="4">N-acetyltransferase domain-containing protein</fullName>
    </recommendedName>
</protein>
<dbReference type="EMBL" id="JAVDPF010000002">
    <property type="protein sequence ID" value="KAL1885930.1"/>
    <property type="molecule type" value="Genomic_DNA"/>
</dbReference>
<evidence type="ECO:0000259" key="4">
    <source>
        <dbReference type="PROSITE" id="PS51186"/>
    </source>
</evidence>
<evidence type="ECO:0000256" key="1">
    <source>
        <dbReference type="ARBA" id="ARBA00022679"/>
    </source>
</evidence>
<feature type="domain" description="N-acetyltransferase" evidence="4">
    <location>
        <begin position="212"/>
        <end position="306"/>
    </location>
</feature>
<gene>
    <name evidence="5" type="ORF">Plec18167_001431</name>
</gene>
<evidence type="ECO:0000256" key="3">
    <source>
        <dbReference type="SAM" id="MobiDB-lite"/>
    </source>
</evidence>
<organism evidence="5 6">
    <name type="scientific">Paecilomyces lecythidis</name>
    <dbReference type="NCBI Taxonomy" id="3004212"/>
    <lineage>
        <taxon>Eukaryota</taxon>
        <taxon>Fungi</taxon>
        <taxon>Dikarya</taxon>
        <taxon>Ascomycota</taxon>
        <taxon>Pezizomycotina</taxon>
        <taxon>Eurotiomycetes</taxon>
        <taxon>Eurotiomycetidae</taxon>
        <taxon>Eurotiales</taxon>
        <taxon>Thermoascaceae</taxon>
        <taxon>Paecilomyces</taxon>
    </lineage>
</organism>